<sequence length="124" mass="13929">MLSIRRVPNFYVYVIATPCFILTTLSIVGMFWTPNIKKEQLVKLTIGLTSLVSMTVLLDMLSSAIPKTSVFPLLGIYVVFCVAITSFASVVITLHCLPNPKKHHDQKQDEKLSETEKETLKTSR</sequence>
<evidence type="ECO:0000256" key="2">
    <source>
        <dbReference type="SAM" id="Phobius"/>
    </source>
</evidence>
<dbReference type="Gene3D" id="1.20.58.390">
    <property type="entry name" value="Neurotransmitter-gated ion-channel transmembrane domain"/>
    <property type="match status" value="1"/>
</dbReference>
<dbReference type="CDD" id="cd19051">
    <property type="entry name" value="LGIC_TM_cation"/>
    <property type="match status" value="1"/>
</dbReference>
<dbReference type="GO" id="GO:0004888">
    <property type="term" value="F:transmembrane signaling receptor activity"/>
    <property type="evidence" value="ECO:0007669"/>
    <property type="project" value="InterPro"/>
</dbReference>
<dbReference type="SUPFAM" id="SSF90112">
    <property type="entry name" value="Neurotransmitter-gated ion-channel transmembrane pore"/>
    <property type="match status" value="1"/>
</dbReference>
<feature type="transmembrane region" description="Helical" evidence="2">
    <location>
        <begin position="44"/>
        <end position="65"/>
    </location>
</feature>
<dbReference type="PANTHER" id="PTHR18945">
    <property type="entry name" value="NEUROTRANSMITTER GATED ION CHANNEL"/>
    <property type="match status" value="1"/>
</dbReference>
<evidence type="ECO:0000313" key="5">
    <source>
        <dbReference type="WBParaSite" id="MBELARI_LOCUS6775"/>
    </source>
</evidence>
<reference evidence="5" key="1">
    <citation type="submission" date="2024-02" db="UniProtKB">
        <authorList>
            <consortium name="WormBaseParasite"/>
        </authorList>
    </citation>
    <scope>IDENTIFICATION</scope>
</reference>
<organism evidence="4 5">
    <name type="scientific">Mesorhabditis belari</name>
    <dbReference type="NCBI Taxonomy" id="2138241"/>
    <lineage>
        <taxon>Eukaryota</taxon>
        <taxon>Metazoa</taxon>
        <taxon>Ecdysozoa</taxon>
        <taxon>Nematoda</taxon>
        <taxon>Chromadorea</taxon>
        <taxon>Rhabditida</taxon>
        <taxon>Rhabditina</taxon>
        <taxon>Rhabditomorpha</taxon>
        <taxon>Rhabditoidea</taxon>
        <taxon>Rhabditidae</taxon>
        <taxon>Mesorhabditinae</taxon>
        <taxon>Mesorhabditis</taxon>
    </lineage>
</organism>
<evidence type="ECO:0000256" key="1">
    <source>
        <dbReference type="SAM" id="MobiDB-lite"/>
    </source>
</evidence>
<dbReference type="WBParaSite" id="MBELARI_LOCUS6775">
    <property type="protein sequence ID" value="MBELARI_LOCUS6775"/>
    <property type="gene ID" value="MBELARI_LOCUS6775"/>
</dbReference>
<evidence type="ECO:0000313" key="4">
    <source>
        <dbReference type="Proteomes" id="UP000887575"/>
    </source>
</evidence>
<protein>
    <recommendedName>
        <fullName evidence="3">Neurotransmitter-gated ion-channel transmembrane domain-containing protein</fullName>
    </recommendedName>
</protein>
<feature type="region of interest" description="Disordered" evidence="1">
    <location>
        <begin position="99"/>
        <end position="124"/>
    </location>
</feature>
<feature type="transmembrane region" description="Helical" evidence="2">
    <location>
        <begin position="12"/>
        <end position="32"/>
    </location>
</feature>
<dbReference type="AlphaFoldDB" id="A0AAF3JAM2"/>
<dbReference type="Pfam" id="PF02932">
    <property type="entry name" value="Neur_chan_memb"/>
    <property type="match status" value="1"/>
</dbReference>
<keyword evidence="2" id="KW-1133">Transmembrane helix</keyword>
<feature type="transmembrane region" description="Helical" evidence="2">
    <location>
        <begin position="71"/>
        <end position="97"/>
    </location>
</feature>
<keyword evidence="2" id="KW-0472">Membrane</keyword>
<dbReference type="InterPro" id="IPR038050">
    <property type="entry name" value="Neuro_actylchol_rec"/>
</dbReference>
<dbReference type="GO" id="GO:0016020">
    <property type="term" value="C:membrane"/>
    <property type="evidence" value="ECO:0007669"/>
    <property type="project" value="InterPro"/>
</dbReference>
<dbReference type="InterPro" id="IPR036719">
    <property type="entry name" value="Neuro-gated_channel_TM_sf"/>
</dbReference>
<accession>A0AAF3JAM2</accession>
<feature type="compositionally biased region" description="Basic and acidic residues" evidence="1">
    <location>
        <begin position="106"/>
        <end position="124"/>
    </location>
</feature>
<dbReference type="InterPro" id="IPR006201">
    <property type="entry name" value="Neur_channel"/>
</dbReference>
<keyword evidence="2" id="KW-0812">Transmembrane</keyword>
<name>A0AAF3JAM2_9BILA</name>
<dbReference type="GO" id="GO:0005216">
    <property type="term" value="F:monoatomic ion channel activity"/>
    <property type="evidence" value="ECO:0007669"/>
    <property type="project" value="InterPro"/>
</dbReference>
<dbReference type="InterPro" id="IPR006029">
    <property type="entry name" value="Neurotrans-gated_channel_TM"/>
</dbReference>
<keyword evidence="4" id="KW-1185">Reference proteome</keyword>
<proteinExistence type="predicted"/>
<feature type="domain" description="Neurotransmitter-gated ion-channel transmembrane" evidence="3">
    <location>
        <begin position="17"/>
        <end position="110"/>
    </location>
</feature>
<dbReference type="Proteomes" id="UP000887575">
    <property type="component" value="Unassembled WGS sequence"/>
</dbReference>
<evidence type="ECO:0000259" key="3">
    <source>
        <dbReference type="Pfam" id="PF02932"/>
    </source>
</evidence>